<dbReference type="InterPro" id="IPR050400">
    <property type="entry name" value="Bact_Cytoskel_RodZ"/>
</dbReference>
<evidence type="ECO:0000313" key="2">
    <source>
        <dbReference type="EMBL" id="OGY35049.1"/>
    </source>
</evidence>
<comment type="caution">
    <text evidence="2">The sequence shown here is derived from an EMBL/GenBank/DDBJ whole genome shotgun (WGS) entry which is preliminary data.</text>
</comment>
<sequence>MVGVRPGKSDHQEGLGARLTAARNRKRISLADASRDLHIPLNQLVGLEEEDFSVFAAELYARGAYRAYAMYLGIYDKMASREFYRTLTHVRQRVPLKLHTPETFLQSLINPRLIFIAGCISVALLVGGYIAWQVQSFWRLPALTIEGSLSRLVSEPSAVITGRTEDLARITVNGEPVLLHDDATFSVPLNLRPGMNSVRVEATNAAGRVRAQQLFLLRSS</sequence>
<dbReference type="InterPro" id="IPR010982">
    <property type="entry name" value="Lambda_DNA-bd_dom_sf"/>
</dbReference>
<keyword evidence="1" id="KW-1133">Transmembrane helix</keyword>
<reference evidence="2 3" key="1">
    <citation type="journal article" date="2016" name="Nat. Commun.">
        <title>Thousands of microbial genomes shed light on interconnected biogeochemical processes in an aquifer system.</title>
        <authorList>
            <person name="Anantharaman K."/>
            <person name="Brown C.T."/>
            <person name="Hug L.A."/>
            <person name="Sharon I."/>
            <person name="Castelle C.J."/>
            <person name="Probst A.J."/>
            <person name="Thomas B.C."/>
            <person name="Singh A."/>
            <person name="Wilkins M.J."/>
            <person name="Karaoz U."/>
            <person name="Brodie E.L."/>
            <person name="Williams K.H."/>
            <person name="Hubbard S.S."/>
            <person name="Banfield J.F."/>
        </authorList>
    </citation>
    <scope>NUCLEOTIDE SEQUENCE [LARGE SCALE GENOMIC DNA]</scope>
</reference>
<dbReference type="AlphaFoldDB" id="A0A1G1X4Y6"/>
<feature type="transmembrane region" description="Helical" evidence="1">
    <location>
        <begin position="113"/>
        <end position="132"/>
    </location>
</feature>
<dbReference type="GO" id="GO:0003677">
    <property type="term" value="F:DNA binding"/>
    <property type="evidence" value="ECO:0007669"/>
    <property type="project" value="InterPro"/>
</dbReference>
<dbReference type="EMBL" id="MHHR01000005">
    <property type="protein sequence ID" value="OGY35049.1"/>
    <property type="molecule type" value="Genomic_DNA"/>
</dbReference>
<name>A0A1G1X4Y6_9BACT</name>
<proteinExistence type="predicted"/>
<dbReference type="Proteomes" id="UP000177528">
    <property type="component" value="Unassembled WGS sequence"/>
</dbReference>
<dbReference type="InterPro" id="IPR013783">
    <property type="entry name" value="Ig-like_fold"/>
</dbReference>
<protein>
    <recommendedName>
        <fullName evidence="4">DUF4115 domain-containing protein</fullName>
    </recommendedName>
</protein>
<dbReference type="PANTHER" id="PTHR34475">
    <property type="match status" value="1"/>
</dbReference>
<keyword evidence="1" id="KW-0472">Membrane</keyword>
<gene>
    <name evidence="2" type="ORF">A3D99_00725</name>
</gene>
<dbReference type="Pfam" id="PF13413">
    <property type="entry name" value="HTH_25"/>
    <property type="match status" value="1"/>
</dbReference>
<keyword evidence="1" id="KW-0812">Transmembrane</keyword>
<accession>A0A1G1X4Y6</accession>
<evidence type="ECO:0000256" key="1">
    <source>
        <dbReference type="SAM" id="Phobius"/>
    </source>
</evidence>
<evidence type="ECO:0008006" key="4">
    <source>
        <dbReference type="Google" id="ProtNLM"/>
    </source>
</evidence>
<dbReference type="Gene3D" id="2.60.40.10">
    <property type="entry name" value="Immunoglobulins"/>
    <property type="match status" value="1"/>
</dbReference>
<dbReference type="PANTHER" id="PTHR34475:SF1">
    <property type="entry name" value="CYTOSKELETON PROTEIN RODZ"/>
    <property type="match status" value="1"/>
</dbReference>
<organism evidence="2 3">
    <name type="scientific">Candidatus Andersenbacteria bacterium RIFCSPHIGHO2_12_FULL_45_11</name>
    <dbReference type="NCBI Taxonomy" id="1797281"/>
    <lineage>
        <taxon>Bacteria</taxon>
        <taxon>Candidatus Anderseniibacteriota</taxon>
    </lineage>
</organism>
<evidence type="ECO:0000313" key="3">
    <source>
        <dbReference type="Proteomes" id="UP000177528"/>
    </source>
</evidence>
<dbReference type="Gene3D" id="1.10.260.40">
    <property type="entry name" value="lambda repressor-like DNA-binding domains"/>
    <property type="match status" value="1"/>
</dbReference>